<evidence type="ECO:0000259" key="7">
    <source>
        <dbReference type="PROSITE" id="PS51914"/>
    </source>
</evidence>
<dbReference type="GO" id="GO:0006491">
    <property type="term" value="P:N-glycan processing"/>
    <property type="evidence" value="ECO:0007669"/>
    <property type="project" value="TreeGrafter"/>
</dbReference>
<feature type="compositionally biased region" description="Acidic residues" evidence="5">
    <location>
        <begin position="340"/>
        <end position="390"/>
    </location>
</feature>
<dbReference type="GO" id="GO:0017177">
    <property type="term" value="C:glucosidase II complex"/>
    <property type="evidence" value="ECO:0007669"/>
    <property type="project" value="TreeGrafter"/>
</dbReference>
<evidence type="ECO:0000313" key="8">
    <source>
        <dbReference type="Proteomes" id="UP000515135"/>
    </source>
</evidence>
<protein>
    <recommendedName>
        <fullName evidence="1">Glucosidase 2 subunit beta</fullName>
    </recommendedName>
</protein>
<proteinExistence type="predicted"/>
<dbReference type="GeneID" id="109475309"/>
<dbReference type="Gene3D" id="2.70.130.10">
    <property type="entry name" value="Mannose-6-phosphate receptor binding domain"/>
    <property type="match status" value="1"/>
</dbReference>
<organism evidence="8 9">
    <name type="scientific">Branchiostoma belcheri</name>
    <name type="common">Amphioxus</name>
    <dbReference type="NCBI Taxonomy" id="7741"/>
    <lineage>
        <taxon>Eukaryota</taxon>
        <taxon>Metazoa</taxon>
        <taxon>Chordata</taxon>
        <taxon>Cephalochordata</taxon>
        <taxon>Leptocardii</taxon>
        <taxon>Amphioxiformes</taxon>
        <taxon>Branchiostomatidae</taxon>
        <taxon>Branchiostoma</taxon>
    </lineage>
</organism>
<feature type="domain" description="EF-hand" evidence="6">
    <location>
        <begin position="236"/>
        <end position="271"/>
    </location>
</feature>
<evidence type="ECO:0000256" key="4">
    <source>
        <dbReference type="ARBA" id="ARBA00023157"/>
    </source>
</evidence>
<dbReference type="RefSeq" id="XP_019631484.1">
    <property type="nucleotide sequence ID" value="XM_019775925.1"/>
</dbReference>
<feature type="compositionally biased region" description="Basic and acidic residues" evidence="5">
    <location>
        <begin position="294"/>
        <end position="315"/>
    </location>
</feature>
<dbReference type="Pfam" id="PF13015">
    <property type="entry name" value="PRKCSH_1"/>
    <property type="match status" value="1"/>
</dbReference>
<dbReference type="Pfam" id="PF12999">
    <property type="entry name" value="PRKCSH-like"/>
    <property type="match status" value="1"/>
</dbReference>
<sequence length="575" mass="65413">MAETVRCVRGILCNFRSFLHTEMLLALLVLHVVSPFYNTAAVEILRPRGVSLLHKPFYDESKPFTCLDGSATIPFDQVNDDYCDCKDGTDEPGTAACPNMKYYCSNKGFTPKTIPSSRVNDGICDCCDGTDEYSGLILCEDKCREMGAVELEQRRKQAEVINKGFQMRQNLVADGKQVRQDREAKLNALKEEKQVEETKKQEAQAAKEAAEAPEKEAVDKHKKAWEEVKAARELEKQKEAGTAAFAELDLDGDGLIKLEEFQTHLEFDDDVDGEVTEEEAKTHLGDVTEVDLDRFLTESWPKIKDLYQGEKDKAKAPPAEEPTKGDTDEPPSEDPVPPPTDEEEEREEEEEEERFEEDDNDDEVEDEDDDDDLDDDLDDDYPDEEEEPDVDMTKDEAKPDEDEMPEYDEETKQLIAAADQARAEYTEANKKVNDIDTQIRQLEKQLGTDFGPESEYSSLDGQCFELETKEYKYKLCPFDKCTQSPKHGGSETTLGRWEKWAGPEENKYIAMKYTKGQNCWNGPDRSTEVRMTCGIENKLLSASEPNRCEYVFDFETPAMCTQEVPTNPEFTHEEL</sequence>
<feature type="region of interest" description="Disordered" evidence="5">
    <location>
        <begin position="294"/>
        <end position="412"/>
    </location>
</feature>
<keyword evidence="8" id="KW-1185">Reference proteome</keyword>
<dbReference type="InterPro" id="IPR011992">
    <property type="entry name" value="EF-hand-dom_pair"/>
</dbReference>
<feature type="compositionally biased region" description="Basic and acidic residues" evidence="5">
    <location>
        <begin position="208"/>
        <end position="220"/>
    </location>
</feature>
<dbReference type="OrthoDB" id="28322at2759"/>
<dbReference type="GO" id="GO:0005509">
    <property type="term" value="F:calcium ion binding"/>
    <property type="evidence" value="ECO:0007669"/>
    <property type="project" value="InterPro"/>
</dbReference>
<dbReference type="InterPro" id="IPR009011">
    <property type="entry name" value="Man6P_isomerase_rcpt-bd_dom_sf"/>
</dbReference>
<evidence type="ECO:0000256" key="3">
    <source>
        <dbReference type="ARBA" id="ARBA00022824"/>
    </source>
</evidence>
<evidence type="ECO:0000259" key="6">
    <source>
        <dbReference type="PROSITE" id="PS50222"/>
    </source>
</evidence>
<keyword evidence="3" id="KW-0256">Endoplasmic reticulum</keyword>
<dbReference type="PROSITE" id="PS51914">
    <property type="entry name" value="MRH"/>
    <property type="match status" value="1"/>
</dbReference>
<accession>A0A6P4ZC51</accession>
<dbReference type="InterPro" id="IPR002048">
    <property type="entry name" value="EF_hand_dom"/>
</dbReference>
<dbReference type="InterPro" id="IPR044865">
    <property type="entry name" value="MRH_dom"/>
</dbReference>
<keyword evidence="4" id="KW-1015">Disulfide bond</keyword>
<evidence type="ECO:0000256" key="2">
    <source>
        <dbReference type="ARBA" id="ARBA00022729"/>
    </source>
</evidence>
<dbReference type="SUPFAM" id="SSF47473">
    <property type="entry name" value="EF-hand"/>
    <property type="match status" value="1"/>
</dbReference>
<feature type="compositionally biased region" description="Acidic residues" evidence="5">
    <location>
        <begin position="398"/>
        <end position="409"/>
    </location>
</feature>
<dbReference type="PANTHER" id="PTHR12630">
    <property type="entry name" value="N-LINKED OLIGOSACCHARIDE PROCESSING"/>
    <property type="match status" value="1"/>
</dbReference>
<dbReference type="Proteomes" id="UP000515135">
    <property type="component" value="Unplaced"/>
</dbReference>
<dbReference type="SUPFAM" id="SSF50911">
    <property type="entry name" value="Mannose 6-phosphate receptor domain"/>
    <property type="match status" value="1"/>
</dbReference>
<dbReference type="InterPro" id="IPR028146">
    <property type="entry name" value="PRKCSH_N"/>
</dbReference>
<name>A0A6P4ZC51_BRABE</name>
<dbReference type="PANTHER" id="PTHR12630:SF1">
    <property type="entry name" value="GLUCOSIDASE 2 SUBUNIT BETA"/>
    <property type="match status" value="1"/>
</dbReference>
<keyword evidence="2" id="KW-0732">Signal</keyword>
<dbReference type="AlphaFoldDB" id="A0A6P4ZC51"/>
<gene>
    <name evidence="9" type="primary">LOC109475309</name>
</gene>
<dbReference type="InterPro" id="IPR039794">
    <property type="entry name" value="Gtb1-like"/>
</dbReference>
<feature type="region of interest" description="Disordered" evidence="5">
    <location>
        <begin position="193"/>
        <end position="220"/>
    </location>
</feature>
<evidence type="ECO:0000256" key="1">
    <source>
        <dbReference type="ARBA" id="ARBA00022387"/>
    </source>
</evidence>
<dbReference type="Gene3D" id="1.10.238.10">
    <property type="entry name" value="EF-hand"/>
    <property type="match status" value="1"/>
</dbReference>
<dbReference type="InterPro" id="IPR036607">
    <property type="entry name" value="PRKCSH"/>
</dbReference>
<evidence type="ECO:0000313" key="9">
    <source>
        <dbReference type="RefSeq" id="XP_019631484.1"/>
    </source>
</evidence>
<dbReference type="KEGG" id="bbel:109475309"/>
<feature type="domain" description="MRH" evidence="7">
    <location>
        <begin position="461"/>
        <end position="562"/>
    </location>
</feature>
<reference evidence="9" key="1">
    <citation type="submission" date="2025-08" db="UniProtKB">
        <authorList>
            <consortium name="RefSeq"/>
        </authorList>
    </citation>
    <scope>IDENTIFICATION</scope>
    <source>
        <tissue evidence="9">Gonad</tissue>
    </source>
</reference>
<dbReference type="PROSITE" id="PS50222">
    <property type="entry name" value="EF_HAND_2"/>
    <property type="match status" value="1"/>
</dbReference>
<feature type="compositionally biased region" description="Basic and acidic residues" evidence="5">
    <location>
        <begin position="193"/>
        <end position="202"/>
    </location>
</feature>
<evidence type="ECO:0000256" key="5">
    <source>
        <dbReference type="SAM" id="MobiDB-lite"/>
    </source>
</evidence>